<dbReference type="SUPFAM" id="SSF82607">
    <property type="entry name" value="YbaB-like"/>
    <property type="match status" value="1"/>
</dbReference>
<dbReference type="InterPro" id="IPR004401">
    <property type="entry name" value="YbaB/EbfC"/>
</dbReference>
<evidence type="ECO:0000313" key="4">
    <source>
        <dbReference type="Proteomes" id="UP000189542"/>
    </source>
</evidence>
<dbReference type="GO" id="GO:0005829">
    <property type="term" value="C:cytosol"/>
    <property type="evidence" value="ECO:0007669"/>
    <property type="project" value="TreeGrafter"/>
</dbReference>
<keyword evidence="1 2" id="KW-0238">DNA-binding</keyword>
<dbReference type="RefSeq" id="WP_076969321.1">
    <property type="nucleotide sequence ID" value="NZ_LVWB01000007.1"/>
</dbReference>
<dbReference type="PANTHER" id="PTHR33449:SF1">
    <property type="entry name" value="NUCLEOID-ASSOCIATED PROTEIN YBAB"/>
    <property type="match status" value="1"/>
</dbReference>
<dbReference type="PANTHER" id="PTHR33449">
    <property type="entry name" value="NUCLEOID-ASSOCIATED PROTEIN YBAB"/>
    <property type="match status" value="1"/>
</dbReference>
<keyword evidence="2" id="KW-0963">Cytoplasm</keyword>
<dbReference type="Proteomes" id="UP000189542">
    <property type="component" value="Unassembled WGS sequence"/>
</dbReference>
<name>A0A1V2N8S9_9HYPH</name>
<dbReference type="OrthoDB" id="9803080at2"/>
<dbReference type="GO" id="GO:0003677">
    <property type="term" value="F:DNA binding"/>
    <property type="evidence" value="ECO:0007669"/>
    <property type="project" value="UniProtKB-UniRule"/>
</dbReference>
<dbReference type="AlphaFoldDB" id="A0A1V2N8S9"/>
<protein>
    <recommendedName>
        <fullName evidence="2">Nucleoid-associated protein AYO25_02170</fullName>
    </recommendedName>
</protein>
<dbReference type="Pfam" id="PF02575">
    <property type="entry name" value="YbaB_DNA_bd"/>
    <property type="match status" value="1"/>
</dbReference>
<comment type="function">
    <text evidence="2">Binds to DNA and alters its conformation. May be involved in regulation of gene expression, nucleoid organization and DNA protection.</text>
</comment>
<proteinExistence type="inferred from homology"/>
<dbReference type="GO" id="GO:0043590">
    <property type="term" value="C:bacterial nucleoid"/>
    <property type="evidence" value="ECO:0007669"/>
    <property type="project" value="UniProtKB-UniRule"/>
</dbReference>
<dbReference type="HAMAP" id="MF_00274">
    <property type="entry name" value="DNA_YbaB_EbfC"/>
    <property type="match status" value="1"/>
</dbReference>
<evidence type="ECO:0000313" key="3">
    <source>
        <dbReference type="EMBL" id="ONI59969.1"/>
    </source>
</evidence>
<comment type="caution">
    <text evidence="3">The sequence shown here is derived from an EMBL/GenBank/DDBJ whole genome shotgun (WGS) entry which is preliminary data.</text>
</comment>
<comment type="subcellular location">
    <subcellularLocation>
        <location evidence="2">Cytoplasm</location>
        <location evidence="2">Nucleoid</location>
    </subcellularLocation>
</comment>
<sequence length="106" mass="11670">MNIMKMMGQFKEIQGKMEKMKSLIMALEVEGNAGGGMVRVRLNGKHMLLEVKIEDSLLCKENSEILEDLIVAAHNDAHKKIEDLVAEKTQEATAGLSLPPGLNLPL</sequence>
<dbReference type="Gene3D" id="3.30.1310.10">
    <property type="entry name" value="Nucleoid-associated protein YbaB-like domain"/>
    <property type="match status" value="1"/>
</dbReference>
<reference evidence="3 4" key="1">
    <citation type="journal article" date="2017" name="PLoS ONE">
        <title>Genomic sequence of 'Candidatus Liberibacter solanacearum' haplotype C and its comparison with haplotype A and B genomes.</title>
        <authorList>
            <person name="Wang J."/>
            <person name="Haapalainen M."/>
            <person name="Schott T."/>
            <person name="Thompson S.M."/>
            <person name="Smith G.R."/>
            <person name="Nissinen A.I."/>
            <person name="Pirhonen M."/>
        </authorList>
    </citation>
    <scope>NUCLEOTIDE SEQUENCE [LARGE SCALE GENOMIC DNA]</scope>
    <source>
        <strain evidence="3 4">FIN111</strain>
    </source>
</reference>
<evidence type="ECO:0000256" key="1">
    <source>
        <dbReference type="ARBA" id="ARBA00023125"/>
    </source>
</evidence>
<comment type="similarity">
    <text evidence="2">Belongs to the YbaB/EbfC family.</text>
</comment>
<organism evidence="3 4">
    <name type="scientific">Candidatus Liberibacter solanacearum</name>
    <dbReference type="NCBI Taxonomy" id="556287"/>
    <lineage>
        <taxon>Bacteria</taxon>
        <taxon>Pseudomonadati</taxon>
        <taxon>Pseudomonadota</taxon>
        <taxon>Alphaproteobacteria</taxon>
        <taxon>Hyphomicrobiales</taxon>
        <taxon>Rhizobiaceae</taxon>
        <taxon>Liberibacter</taxon>
    </lineage>
</organism>
<accession>A0A1V2N8S9</accession>
<dbReference type="NCBIfam" id="TIGR00103">
    <property type="entry name" value="DNA_YbaB_EbfC"/>
    <property type="match status" value="1"/>
</dbReference>
<evidence type="ECO:0000256" key="2">
    <source>
        <dbReference type="HAMAP-Rule" id="MF_00274"/>
    </source>
</evidence>
<dbReference type="InterPro" id="IPR036894">
    <property type="entry name" value="YbaB-like_sf"/>
</dbReference>
<dbReference type="PIRSF" id="PIRSF004555">
    <property type="entry name" value="UCP004555"/>
    <property type="match status" value="1"/>
</dbReference>
<comment type="subunit">
    <text evidence="2">Homodimer.</text>
</comment>
<dbReference type="EMBL" id="LVWB01000007">
    <property type="protein sequence ID" value="ONI59969.1"/>
    <property type="molecule type" value="Genomic_DNA"/>
</dbReference>
<gene>
    <name evidence="3" type="ORF">AYO25_02170</name>
</gene>